<dbReference type="AlphaFoldDB" id="A0A1X7U7F3"/>
<protein>
    <submittedName>
        <fullName evidence="1">Uncharacterized protein</fullName>
    </submittedName>
</protein>
<accession>A0A1X7U7F3</accession>
<dbReference type="EnsemblMetazoa" id="Aqu2.1.23700_001">
    <property type="protein sequence ID" value="Aqu2.1.23700_001"/>
    <property type="gene ID" value="Aqu2.1.23700"/>
</dbReference>
<reference evidence="1" key="1">
    <citation type="submission" date="2017-05" db="UniProtKB">
        <authorList>
            <consortium name="EnsemblMetazoa"/>
        </authorList>
    </citation>
    <scope>IDENTIFICATION</scope>
</reference>
<dbReference type="InParanoid" id="A0A1X7U7F3"/>
<name>A0A1X7U7F3_AMPQE</name>
<evidence type="ECO:0000313" key="1">
    <source>
        <dbReference type="EnsemblMetazoa" id="Aqu2.1.23700_001"/>
    </source>
</evidence>
<organism evidence="1">
    <name type="scientific">Amphimedon queenslandica</name>
    <name type="common">Sponge</name>
    <dbReference type="NCBI Taxonomy" id="400682"/>
    <lineage>
        <taxon>Eukaryota</taxon>
        <taxon>Metazoa</taxon>
        <taxon>Porifera</taxon>
        <taxon>Demospongiae</taxon>
        <taxon>Heteroscleromorpha</taxon>
        <taxon>Haplosclerida</taxon>
        <taxon>Niphatidae</taxon>
        <taxon>Amphimedon</taxon>
    </lineage>
</organism>
<proteinExistence type="predicted"/>
<sequence length="28" mass="3233">MIRIFITTQIYVGIKLTLTVSSVDQTYQ</sequence>